<accession>A0A438JV62</accession>
<feature type="domain" description="Leucine-rich repeat-containing N-terminal plant-type" evidence="4">
    <location>
        <begin position="33"/>
        <end position="73"/>
    </location>
</feature>
<evidence type="ECO:0000259" key="4">
    <source>
        <dbReference type="Pfam" id="PF08263"/>
    </source>
</evidence>
<evidence type="ECO:0000256" key="2">
    <source>
        <dbReference type="ARBA" id="ARBA00022737"/>
    </source>
</evidence>
<dbReference type="Proteomes" id="UP000288805">
    <property type="component" value="Unassembled WGS sequence"/>
</dbReference>
<dbReference type="Gene3D" id="3.80.10.10">
    <property type="entry name" value="Ribonuclease Inhibitor"/>
    <property type="match status" value="1"/>
</dbReference>
<organism evidence="5 6">
    <name type="scientific">Vitis vinifera</name>
    <name type="common">Grape</name>
    <dbReference type="NCBI Taxonomy" id="29760"/>
    <lineage>
        <taxon>Eukaryota</taxon>
        <taxon>Viridiplantae</taxon>
        <taxon>Streptophyta</taxon>
        <taxon>Embryophyta</taxon>
        <taxon>Tracheophyta</taxon>
        <taxon>Spermatophyta</taxon>
        <taxon>Magnoliopsida</taxon>
        <taxon>eudicotyledons</taxon>
        <taxon>Gunneridae</taxon>
        <taxon>Pentapetalae</taxon>
        <taxon>rosids</taxon>
        <taxon>Vitales</taxon>
        <taxon>Vitaceae</taxon>
        <taxon>Viteae</taxon>
        <taxon>Vitis</taxon>
    </lineage>
</organism>
<comment type="caution">
    <text evidence="5">The sequence shown here is derived from an EMBL/GenBank/DDBJ whole genome shotgun (WGS) entry which is preliminary data.</text>
</comment>
<evidence type="ECO:0000256" key="3">
    <source>
        <dbReference type="SAM" id="SignalP"/>
    </source>
</evidence>
<keyword evidence="1" id="KW-0433">Leucine-rich repeat</keyword>
<proteinExistence type="predicted"/>
<feature type="chain" id="PRO_5019194385" description="Leucine-rich repeat-containing N-terminal plant-type domain-containing protein" evidence="3">
    <location>
        <begin position="30"/>
        <end position="166"/>
    </location>
</feature>
<dbReference type="InterPro" id="IPR032675">
    <property type="entry name" value="LRR_dom_sf"/>
</dbReference>
<evidence type="ECO:0000256" key="1">
    <source>
        <dbReference type="ARBA" id="ARBA00022614"/>
    </source>
</evidence>
<protein>
    <recommendedName>
        <fullName evidence="4">Leucine-rich repeat-containing N-terminal plant-type domain-containing protein</fullName>
    </recommendedName>
</protein>
<dbReference type="SUPFAM" id="SSF52058">
    <property type="entry name" value="L domain-like"/>
    <property type="match status" value="1"/>
</dbReference>
<keyword evidence="3" id="KW-0732">Signal</keyword>
<sequence length="166" mass="18303">MEATNPTMANPSLLLESIFILFFLPPCLSCPEYQKQALLQFKSSILAINSSLHTLDSWNSSSSCCQWDNVTCTSPSNSTSTSTSRVVIALHLSNLFAQLYPEFSERMPSILLAPLFFIRSLMVLDISDNSIYGQIPALGFGNLSNLVHLDISQNKFNGSILLNSFS</sequence>
<name>A0A438JV62_VITVI</name>
<dbReference type="EMBL" id="QGNW01000026">
    <property type="protein sequence ID" value="RVX12854.1"/>
    <property type="molecule type" value="Genomic_DNA"/>
</dbReference>
<reference evidence="5 6" key="1">
    <citation type="journal article" date="2018" name="PLoS Genet.">
        <title>Population sequencing reveals clonal diversity and ancestral inbreeding in the grapevine cultivar Chardonnay.</title>
        <authorList>
            <person name="Roach M.J."/>
            <person name="Johnson D.L."/>
            <person name="Bohlmann J."/>
            <person name="van Vuuren H.J."/>
            <person name="Jones S.J."/>
            <person name="Pretorius I.S."/>
            <person name="Schmidt S.A."/>
            <person name="Borneman A.R."/>
        </authorList>
    </citation>
    <scope>NUCLEOTIDE SEQUENCE [LARGE SCALE GENOMIC DNA]</scope>
    <source>
        <strain evidence="6">cv. Chardonnay</strain>
        <tissue evidence="5">Leaf</tissue>
    </source>
</reference>
<evidence type="ECO:0000313" key="6">
    <source>
        <dbReference type="Proteomes" id="UP000288805"/>
    </source>
</evidence>
<keyword evidence="2" id="KW-0677">Repeat</keyword>
<feature type="signal peptide" evidence="3">
    <location>
        <begin position="1"/>
        <end position="29"/>
    </location>
</feature>
<gene>
    <name evidence="5" type="ORF">CK203_009777</name>
</gene>
<dbReference type="Pfam" id="PF08263">
    <property type="entry name" value="LRRNT_2"/>
    <property type="match status" value="1"/>
</dbReference>
<dbReference type="PANTHER" id="PTHR48065">
    <property type="entry name" value="OS10G0469600 PROTEIN"/>
    <property type="match status" value="1"/>
</dbReference>
<dbReference type="PANTHER" id="PTHR48065:SF23">
    <property type="entry name" value="LEUCINE-RICH REPEAT-CONTAINING N-TERMINAL PLANT-TYPE DOMAIN-CONTAINING PROTEIN"/>
    <property type="match status" value="1"/>
</dbReference>
<dbReference type="InterPro" id="IPR013210">
    <property type="entry name" value="LRR_N_plant-typ"/>
</dbReference>
<dbReference type="AlphaFoldDB" id="A0A438JV62"/>
<evidence type="ECO:0000313" key="5">
    <source>
        <dbReference type="EMBL" id="RVX12854.1"/>
    </source>
</evidence>